<accession>A0A9P4IDF4</accession>
<comment type="similarity">
    <text evidence="2">Belongs to the major facilitator superfamily. Sugar transporter (TC 2.A.1.1) family.</text>
</comment>
<feature type="transmembrane region" description="Helical" evidence="8">
    <location>
        <begin position="467"/>
        <end position="486"/>
    </location>
</feature>
<feature type="transmembrane region" description="Helical" evidence="8">
    <location>
        <begin position="23"/>
        <end position="41"/>
    </location>
</feature>
<evidence type="ECO:0000256" key="5">
    <source>
        <dbReference type="ARBA" id="ARBA00022989"/>
    </source>
</evidence>
<proteinExistence type="inferred from homology"/>
<dbReference type="Pfam" id="PF00083">
    <property type="entry name" value="Sugar_tr"/>
    <property type="match status" value="1"/>
</dbReference>
<dbReference type="AlphaFoldDB" id="A0A9P4IDF4"/>
<feature type="transmembrane region" description="Helical" evidence="8">
    <location>
        <begin position="135"/>
        <end position="153"/>
    </location>
</feature>
<feature type="transmembrane region" description="Helical" evidence="8">
    <location>
        <begin position="354"/>
        <end position="374"/>
    </location>
</feature>
<feature type="transmembrane region" description="Helical" evidence="8">
    <location>
        <begin position="165"/>
        <end position="186"/>
    </location>
</feature>
<feature type="transmembrane region" description="Helical" evidence="8">
    <location>
        <begin position="198"/>
        <end position="215"/>
    </location>
</feature>
<dbReference type="SUPFAM" id="SSF103473">
    <property type="entry name" value="MFS general substrate transporter"/>
    <property type="match status" value="1"/>
</dbReference>
<dbReference type="OrthoDB" id="6339427at2759"/>
<comment type="subcellular location">
    <subcellularLocation>
        <location evidence="1">Membrane</location>
        <topology evidence="1">Multi-pass membrane protein</topology>
    </subcellularLocation>
</comment>
<dbReference type="InterPro" id="IPR050814">
    <property type="entry name" value="Myo-inositol_Transporter"/>
</dbReference>
<keyword evidence="4 8" id="KW-0812">Transmembrane</keyword>
<dbReference type="PANTHER" id="PTHR48020">
    <property type="entry name" value="PROTON MYO-INOSITOL COTRANSPORTER"/>
    <property type="match status" value="1"/>
</dbReference>
<keyword evidence="11" id="KW-1185">Reference proteome</keyword>
<organism evidence="10 11">
    <name type="scientific">Rhizodiscina lignyota</name>
    <dbReference type="NCBI Taxonomy" id="1504668"/>
    <lineage>
        <taxon>Eukaryota</taxon>
        <taxon>Fungi</taxon>
        <taxon>Dikarya</taxon>
        <taxon>Ascomycota</taxon>
        <taxon>Pezizomycotina</taxon>
        <taxon>Dothideomycetes</taxon>
        <taxon>Pleosporomycetidae</taxon>
        <taxon>Aulographales</taxon>
        <taxon>Rhizodiscinaceae</taxon>
        <taxon>Rhizodiscina</taxon>
    </lineage>
</organism>
<dbReference type="Gene3D" id="1.20.1250.20">
    <property type="entry name" value="MFS general substrate transporter like domains"/>
    <property type="match status" value="1"/>
</dbReference>
<dbReference type="GO" id="GO:0016020">
    <property type="term" value="C:membrane"/>
    <property type="evidence" value="ECO:0007669"/>
    <property type="project" value="UniProtKB-SubCell"/>
</dbReference>
<evidence type="ECO:0000256" key="7">
    <source>
        <dbReference type="SAM" id="MobiDB-lite"/>
    </source>
</evidence>
<dbReference type="FunFam" id="1.20.1250.20:FF:000474">
    <property type="entry name" value="Sugar transporter, putative"/>
    <property type="match status" value="1"/>
</dbReference>
<feature type="transmembrane region" description="Helical" evidence="8">
    <location>
        <begin position="420"/>
        <end position="440"/>
    </location>
</feature>
<dbReference type="InterPro" id="IPR005828">
    <property type="entry name" value="MFS_sugar_transport-like"/>
</dbReference>
<keyword evidence="5 8" id="KW-1133">Transmembrane helix</keyword>
<dbReference type="GO" id="GO:0015791">
    <property type="term" value="P:polyol transmembrane transport"/>
    <property type="evidence" value="ECO:0007669"/>
    <property type="project" value="UniProtKB-ARBA"/>
</dbReference>
<sequence>LTDSEKASLEFTRKAGFWSQPKALRITIVVLSIAAVIQGWVQTGLNGANPHWPSNLHVTEGDQIPQTPRQVWIYSGVNAAMYFSASLFGCWVSDPVQSLILGRRGAIILSACLCIAGAIGSACSRTWPQLLGCRVVLGAAMGAKAAVTPIFGAEVSPKHLRGALVMNWQLFVALGVFLGFTANLIFSHSGPPSWRYQLASASLPAVCLLSLVWTIPESPRWLLKKGRYSDAFASLVALRPTPLQAAAELFYANAQIQVEVRLPHGRSKVTELNRTALFCVSRIRRATVAALVIHIAQQLCGINVLQFYSSTFFQDPTAISQPVRGLWFSWGLGLANFIFTFPIYYFIDKRGRRFLLLASYPGMIISLLAASLSYNIDDSGQRLAVVIFWMFAFVFFYSWGQGPVPFAYSSEIFPLLNREAGMSFSVFVNLTGAGVLALVVPRLTQVLSDDSSTHYNPNDYNVGQSRLLAVFTGLNVLALILIFFFVPETAGASLGLDESNTLRYISLEELNWIFSVRTRKHIDYQLRYMIPWAWKILIWKWRHYVLRKREETRPDDPEEPYIWVVNEQIEELNEEREEGAAESGISHKASASERNERVLDDRHASS</sequence>
<evidence type="ECO:0000256" key="6">
    <source>
        <dbReference type="ARBA" id="ARBA00023136"/>
    </source>
</evidence>
<feature type="region of interest" description="Disordered" evidence="7">
    <location>
        <begin position="573"/>
        <end position="606"/>
    </location>
</feature>
<dbReference type="PROSITE" id="PS50850">
    <property type="entry name" value="MFS"/>
    <property type="match status" value="1"/>
</dbReference>
<feature type="transmembrane region" description="Helical" evidence="8">
    <location>
        <begin position="71"/>
        <end position="93"/>
    </location>
</feature>
<evidence type="ECO:0000256" key="1">
    <source>
        <dbReference type="ARBA" id="ARBA00004141"/>
    </source>
</evidence>
<keyword evidence="3" id="KW-0813">Transport</keyword>
<dbReference type="EMBL" id="ML978127">
    <property type="protein sequence ID" value="KAF2097983.1"/>
    <property type="molecule type" value="Genomic_DNA"/>
</dbReference>
<dbReference type="InterPro" id="IPR005829">
    <property type="entry name" value="Sugar_transporter_CS"/>
</dbReference>
<feature type="transmembrane region" description="Helical" evidence="8">
    <location>
        <begin position="105"/>
        <end position="123"/>
    </location>
</feature>
<feature type="transmembrane region" description="Helical" evidence="8">
    <location>
        <begin position="288"/>
        <end position="308"/>
    </location>
</feature>
<dbReference type="PRINTS" id="PR00171">
    <property type="entry name" value="SUGRTRNSPORT"/>
</dbReference>
<evidence type="ECO:0000256" key="2">
    <source>
        <dbReference type="ARBA" id="ARBA00010992"/>
    </source>
</evidence>
<evidence type="ECO:0000256" key="8">
    <source>
        <dbReference type="SAM" id="Phobius"/>
    </source>
</evidence>
<evidence type="ECO:0000313" key="11">
    <source>
        <dbReference type="Proteomes" id="UP000799772"/>
    </source>
</evidence>
<dbReference type="GO" id="GO:0022857">
    <property type="term" value="F:transmembrane transporter activity"/>
    <property type="evidence" value="ECO:0007669"/>
    <property type="project" value="InterPro"/>
</dbReference>
<dbReference type="Proteomes" id="UP000799772">
    <property type="component" value="Unassembled WGS sequence"/>
</dbReference>
<dbReference type="PROSITE" id="PS00217">
    <property type="entry name" value="SUGAR_TRANSPORT_2"/>
    <property type="match status" value="1"/>
</dbReference>
<gene>
    <name evidence="10" type="ORF">NA57DRAFT_40354</name>
</gene>
<dbReference type="InterPro" id="IPR020846">
    <property type="entry name" value="MFS_dom"/>
</dbReference>
<evidence type="ECO:0000256" key="3">
    <source>
        <dbReference type="ARBA" id="ARBA00022448"/>
    </source>
</evidence>
<comment type="caution">
    <text evidence="10">The sequence shown here is derived from an EMBL/GenBank/DDBJ whole genome shotgun (WGS) entry which is preliminary data.</text>
</comment>
<evidence type="ECO:0000259" key="9">
    <source>
        <dbReference type="PROSITE" id="PS50850"/>
    </source>
</evidence>
<feature type="domain" description="Major facilitator superfamily (MFS) profile" evidence="9">
    <location>
        <begin position="27"/>
        <end position="490"/>
    </location>
</feature>
<feature type="transmembrane region" description="Helical" evidence="8">
    <location>
        <begin position="380"/>
        <end position="399"/>
    </location>
</feature>
<protein>
    <submittedName>
        <fullName evidence="10">General substrate transporter</fullName>
    </submittedName>
</protein>
<feature type="compositionally biased region" description="Basic and acidic residues" evidence="7">
    <location>
        <begin position="590"/>
        <end position="606"/>
    </location>
</feature>
<dbReference type="GO" id="GO:0015798">
    <property type="term" value="P:myo-inositol transport"/>
    <property type="evidence" value="ECO:0007669"/>
    <property type="project" value="UniProtKB-ARBA"/>
</dbReference>
<dbReference type="InterPro" id="IPR036259">
    <property type="entry name" value="MFS_trans_sf"/>
</dbReference>
<evidence type="ECO:0000256" key="4">
    <source>
        <dbReference type="ARBA" id="ARBA00022692"/>
    </source>
</evidence>
<dbReference type="PANTHER" id="PTHR48020:SF14">
    <property type="entry name" value="SUGAR TRANSPORTER, PUTATIVE-RELATED"/>
    <property type="match status" value="1"/>
</dbReference>
<keyword evidence="6 8" id="KW-0472">Membrane</keyword>
<name>A0A9P4IDF4_9PEZI</name>
<feature type="transmembrane region" description="Helical" evidence="8">
    <location>
        <begin position="328"/>
        <end position="347"/>
    </location>
</feature>
<evidence type="ECO:0000313" key="10">
    <source>
        <dbReference type="EMBL" id="KAF2097983.1"/>
    </source>
</evidence>
<dbReference type="InterPro" id="IPR003663">
    <property type="entry name" value="Sugar/inositol_transpt"/>
</dbReference>
<feature type="non-terminal residue" evidence="10">
    <location>
        <position position="1"/>
    </location>
</feature>
<reference evidence="10" key="1">
    <citation type="journal article" date="2020" name="Stud. Mycol.">
        <title>101 Dothideomycetes genomes: a test case for predicting lifestyles and emergence of pathogens.</title>
        <authorList>
            <person name="Haridas S."/>
            <person name="Albert R."/>
            <person name="Binder M."/>
            <person name="Bloem J."/>
            <person name="Labutti K."/>
            <person name="Salamov A."/>
            <person name="Andreopoulos B."/>
            <person name="Baker S."/>
            <person name="Barry K."/>
            <person name="Bills G."/>
            <person name="Bluhm B."/>
            <person name="Cannon C."/>
            <person name="Castanera R."/>
            <person name="Culley D."/>
            <person name="Daum C."/>
            <person name="Ezra D."/>
            <person name="Gonzalez J."/>
            <person name="Henrissat B."/>
            <person name="Kuo A."/>
            <person name="Liang C."/>
            <person name="Lipzen A."/>
            <person name="Lutzoni F."/>
            <person name="Magnuson J."/>
            <person name="Mondo S."/>
            <person name="Nolan M."/>
            <person name="Ohm R."/>
            <person name="Pangilinan J."/>
            <person name="Park H.-J."/>
            <person name="Ramirez L."/>
            <person name="Alfaro M."/>
            <person name="Sun H."/>
            <person name="Tritt A."/>
            <person name="Yoshinaga Y."/>
            <person name="Zwiers L.-H."/>
            <person name="Turgeon B."/>
            <person name="Goodwin S."/>
            <person name="Spatafora J."/>
            <person name="Crous P."/>
            <person name="Grigoriev I."/>
        </authorList>
    </citation>
    <scope>NUCLEOTIDE SEQUENCE</scope>
    <source>
        <strain evidence="10">CBS 133067</strain>
    </source>
</reference>